<evidence type="ECO:0000313" key="2">
    <source>
        <dbReference type="Proteomes" id="UP001353858"/>
    </source>
</evidence>
<protein>
    <submittedName>
        <fullName evidence="1">Uncharacterized protein</fullName>
    </submittedName>
</protein>
<dbReference type="Proteomes" id="UP001353858">
    <property type="component" value="Unassembled WGS sequence"/>
</dbReference>
<organism evidence="1 2">
    <name type="scientific">Aquatica leii</name>
    <dbReference type="NCBI Taxonomy" id="1421715"/>
    <lineage>
        <taxon>Eukaryota</taxon>
        <taxon>Metazoa</taxon>
        <taxon>Ecdysozoa</taxon>
        <taxon>Arthropoda</taxon>
        <taxon>Hexapoda</taxon>
        <taxon>Insecta</taxon>
        <taxon>Pterygota</taxon>
        <taxon>Neoptera</taxon>
        <taxon>Endopterygota</taxon>
        <taxon>Coleoptera</taxon>
        <taxon>Polyphaga</taxon>
        <taxon>Elateriformia</taxon>
        <taxon>Elateroidea</taxon>
        <taxon>Lampyridae</taxon>
        <taxon>Luciolinae</taxon>
        <taxon>Aquatica</taxon>
    </lineage>
</organism>
<evidence type="ECO:0000313" key="1">
    <source>
        <dbReference type="EMBL" id="KAK4881114.1"/>
    </source>
</evidence>
<accession>A0AAN7SI17</accession>
<reference evidence="2" key="1">
    <citation type="submission" date="2023-01" db="EMBL/GenBank/DDBJ databases">
        <title>Key to firefly adult light organ development and bioluminescence: homeobox transcription factors regulate luciferase expression and transportation to peroxisome.</title>
        <authorList>
            <person name="Fu X."/>
        </authorList>
    </citation>
    <scope>NUCLEOTIDE SEQUENCE [LARGE SCALE GENOMIC DNA]</scope>
</reference>
<dbReference type="EMBL" id="JARPUR010000002">
    <property type="protein sequence ID" value="KAK4881114.1"/>
    <property type="molecule type" value="Genomic_DNA"/>
</dbReference>
<keyword evidence="2" id="KW-1185">Reference proteome</keyword>
<comment type="caution">
    <text evidence="1">The sequence shown here is derived from an EMBL/GenBank/DDBJ whole genome shotgun (WGS) entry which is preliminary data.</text>
</comment>
<sequence length="122" mass="13840">MASEQMQELISINVTGNDIIAMAVRAAQVTNRTYSNSKIASPIPAFGENLDENVVDEKDDEMEEDLEGDAKIGNIIVEKMWEELPEGVEIVYNLKKNGQPSLYHRFSSSLNKYLWNFRKNSI</sequence>
<proteinExistence type="predicted"/>
<gene>
    <name evidence="1" type="ORF">RN001_004433</name>
</gene>
<name>A0AAN7SI17_9COLE</name>
<dbReference type="AlphaFoldDB" id="A0AAN7SI17"/>